<dbReference type="Gene3D" id="2.160.20.10">
    <property type="entry name" value="Single-stranded right-handed beta-helix, Pectin lyase-like"/>
    <property type="match status" value="1"/>
</dbReference>
<comment type="caution">
    <text evidence="1">The sequence shown here is derived from an EMBL/GenBank/DDBJ whole genome shotgun (WGS) entry which is preliminary data.</text>
</comment>
<name>A0A3D9H5G7_9FLAO</name>
<reference evidence="1 2" key="1">
    <citation type="submission" date="2018-07" db="EMBL/GenBank/DDBJ databases">
        <title>Genomic Encyclopedia of Type Strains, Phase III (KMG-III): the genomes of soil and plant-associated and newly described type strains.</title>
        <authorList>
            <person name="Whitman W."/>
        </authorList>
    </citation>
    <scope>NUCLEOTIDE SEQUENCE [LARGE SCALE GENOMIC DNA]</scope>
    <source>
        <strain evidence="1 2">CECT 8487</strain>
    </source>
</reference>
<dbReference type="Proteomes" id="UP000256629">
    <property type="component" value="Unassembled WGS sequence"/>
</dbReference>
<dbReference type="PROSITE" id="PS51257">
    <property type="entry name" value="PROKAR_LIPOPROTEIN"/>
    <property type="match status" value="1"/>
</dbReference>
<protein>
    <recommendedName>
        <fullName evidence="3">Parallel beta helix pectate lyase-like protein</fullName>
    </recommendedName>
</protein>
<dbReference type="AlphaFoldDB" id="A0A3D9H5G7"/>
<accession>A0A3D9H5G7</accession>
<keyword evidence="2" id="KW-1185">Reference proteome</keyword>
<dbReference type="SMART" id="SM00710">
    <property type="entry name" value="PbH1"/>
    <property type="match status" value="5"/>
</dbReference>
<evidence type="ECO:0008006" key="3">
    <source>
        <dbReference type="Google" id="ProtNLM"/>
    </source>
</evidence>
<dbReference type="InterPro" id="IPR012334">
    <property type="entry name" value="Pectin_lyas_fold"/>
</dbReference>
<gene>
    <name evidence="1" type="ORF">DFQ02_11037</name>
</gene>
<dbReference type="RefSeq" id="WP_116525125.1">
    <property type="nucleotide sequence ID" value="NZ_QRDX01000010.1"/>
</dbReference>
<dbReference type="InterPro" id="IPR006626">
    <property type="entry name" value="PbH1"/>
</dbReference>
<sequence length="457" mass="49563">MKKIIYITTIALLILTSCSNEEVILENEQGVSNTAKSINSKSLADAIVVAPSNDMTGVTDADNIEAALNEAKATGGTVYLSDGLMNTKDSYYVSRTIRVEGFNGAFLGEHKDKTMIHAGRKSDSEGFSPGFSTARNSPVAHIFQFDKPTDHVTIKNMTVLVKDDQPSEVYNGNTFLGVAFELIGGHFNTTIEKIRIEGNESSADGNLFGYNLNWGLHVMPWGDGPMGGPPPRTQGTLTIKNIDIENLATQAITFMDYRDGSEVLINNIIAKNVGVGLVGERINDSNVLVENFKATPHNRITAPTMIFWGIESGVTITDSKIENSQGRFSIMIRNSPNSTIANTTIKNSNNVDATILLNNSSHSKVTNTSFINCNAGRAAIRIFNATDCSIIQNDYRESGLPGWTETSNGPGALLIHGNVTNTYVYETMFPLGLTVCDMVNDNGSNTSIHNWEACIED</sequence>
<evidence type="ECO:0000313" key="1">
    <source>
        <dbReference type="EMBL" id="RED44734.1"/>
    </source>
</evidence>
<organism evidence="1 2">
    <name type="scientific">Seonamhaeicola aphaedonensis</name>
    <dbReference type="NCBI Taxonomy" id="1461338"/>
    <lineage>
        <taxon>Bacteria</taxon>
        <taxon>Pseudomonadati</taxon>
        <taxon>Bacteroidota</taxon>
        <taxon>Flavobacteriia</taxon>
        <taxon>Flavobacteriales</taxon>
        <taxon>Flavobacteriaceae</taxon>
    </lineage>
</organism>
<proteinExistence type="predicted"/>
<dbReference type="SUPFAM" id="SSF51126">
    <property type="entry name" value="Pectin lyase-like"/>
    <property type="match status" value="1"/>
</dbReference>
<dbReference type="OrthoDB" id="1490469at2"/>
<evidence type="ECO:0000313" key="2">
    <source>
        <dbReference type="Proteomes" id="UP000256629"/>
    </source>
</evidence>
<dbReference type="InterPro" id="IPR011050">
    <property type="entry name" value="Pectin_lyase_fold/virulence"/>
</dbReference>
<dbReference type="EMBL" id="QRDX01000010">
    <property type="protein sequence ID" value="RED44734.1"/>
    <property type="molecule type" value="Genomic_DNA"/>
</dbReference>